<dbReference type="Gene3D" id="1.20.1250.20">
    <property type="entry name" value="MFS general substrate transporter like domains"/>
    <property type="match status" value="1"/>
</dbReference>
<dbReference type="InterPro" id="IPR011701">
    <property type="entry name" value="MFS"/>
</dbReference>
<proteinExistence type="inferred from homology"/>
<feature type="transmembrane region" description="Helical" evidence="4">
    <location>
        <begin position="458"/>
        <end position="479"/>
    </location>
</feature>
<keyword evidence="4" id="KW-1133">Transmembrane helix</keyword>
<dbReference type="PANTHER" id="PTHR11360:SF230">
    <property type="entry name" value="MONOCARBOXYLATE TRANSPORTER, PUTATIVE (AFU_ORTHOLOGUE AFUA_2G12790)-RELATED"/>
    <property type="match status" value="1"/>
</dbReference>
<evidence type="ECO:0000313" key="5">
    <source>
        <dbReference type="EMBL" id="OIW35336.1"/>
    </source>
</evidence>
<feature type="transmembrane region" description="Helical" evidence="4">
    <location>
        <begin position="91"/>
        <end position="113"/>
    </location>
</feature>
<evidence type="ECO:0000313" key="6">
    <source>
        <dbReference type="Proteomes" id="UP000182658"/>
    </source>
</evidence>
<feature type="transmembrane region" description="Helical" evidence="4">
    <location>
        <begin position="371"/>
        <end position="388"/>
    </location>
</feature>
<evidence type="ECO:0000256" key="3">
    <source>
        <dbReference type="SAM" id="MobiDB-lite"/>
    </source>
</evidence>
<evidence type="ECO:0000256" key="4">
    <source>
        <dbReference type="SAM" id="Phobius"/>
    </source>
</evidence>
<dbReference type="AlphaFoldDB" id="A0A1J7JYV7"/>
<feature type="region of interest" description="Disordered" evidence="3">
    <location>
        <begin position="39"/>
        <end position="81"/>
    </location>
</feature>
<feature type="transmembrane region" description="Helical" evidence="4">
    <location>
        <begin position="394"/>
        <end position="418"/>
    </location>
</feature>
<gene>
    <name evidence="5" type="ORF">CONLIGDRAFT_689767</name>
</gene>
<dbReference type="PANTHER" id="PTHR11360">
    <property type="entry name" value="MONOCARBOXYLATE TRANSPORTER"/>
    <property type="match status" value="1"/>
</dbReference>
<feature type="transmembrane region" description="Helical" evidence="4">
    <location>
        <begin position="249"/>
        <end position="268"/>
    </location>
</feature>
<dbReference type="InterPro" id="IPR050327">
    <property type="entry name" value="Proton-linked_MCT"/>
</dbReference>
<feature type="transmembrane region" description="Helical" evidence="4">
    <location>
        <begin position="160"/>
        <end position="178"/>
    </location>
</feature>
<comment type="subcellular location">
    <subcellularLocation>
        <location evidence="1">Membrane</location>
        <topology evidence="1">Multi-pass membrane protein</topology>
    </subcellularLocation>
</comment>
<comment type="similarity">
    <text evidence="2">Belongs to the major facilitator superfamily. Monocarboxylate porter (TC 2.A.1.13) family.</text>
</comment>
<evidence type="ECO:0000256" key="2">
    <source>
        <dbReference type="ARBA" id="ARBA00006727"/>
    </source>
</evidence>
<sequence>MGYGLRDPSCSQCHPRHGVSANNGFVLVVANANLPNRVRDSGAPGNVSLDPLRSHPVRTHDDADTEAAVTDSSSVTGQQRQTRLDHGFRPWLIIWGSFCLTMATYGLLSAIGLFQTYWHEHQLPAESNSKISWIPSMFGFLDCFVGAPAGVLFDLYGPSVLLPVSSALYLASFVGLAFSATYAQFMACFVVAGISAAGLTTVAFSVVSHWFQIRRGLALGFVTVGAAFGGIFFSLVLKALFSQLPWTQAILVLSAILLCLLATGNVFVKKPVPKRGGSDGTRAGRVDLSCFRSLKFWLLCYTVFGTVSAYPPLVYELVLFVQWGSIPAYSIFTGLGDQFYLMVGYNVGAVIGRSIPPWLADLWFGPLNTTILMNVFSLLVVLVIWLPFGSASAAALFAVVALMGVATGSSVPLSAACVLTQCEPGRSGTWLGCTYTIVGFATLIGNPITLAILDKHGARALVAFIGALLCTGLASALALRWMCLDRRWIWLARV</sequence>
<feature type="transmembrane region" description="Helical" evidence="4">
    <location>
        <begin position="133"/>
        <end position="153"/>
    </location>
</feature>
<feature type="transmembrane region" description="Helical" evidence="4">
    <location>
        <begin position="430"/>
        <end position="452"/>
    </location>
</feature>
<dbReference type="GO" id="GO:0022857">
    <property type="term" value="F:transmembrane transporter activity"/>
    <property type="evidence" value="ECO:0007669"/>
    <property type="project" value="InterPro"/>
</dbReference>
<feature type="transmembrane region" description="Helical" evidence="4">
    <location>
        <begin position="296"/>
        <end position="319"/>
    </location>
</feature>
<feature type="compositionally biased region" description="Polar residues" evidence="3">
    <location>
        <begin position="70"/>
        <end position="81"/>
    </location>
</feature>
<dbReference type="OrthoDB" id="6499973at2759"/>
<organism evidence="5 6">
    <name type="scientific">Coniochaeta ligniaria NRRL 30616</name>
    <dbReference type="NCBI Taxonomy" id="1408157"/>
    <lineage>
        <taxon>Eukaryota</taxon>
        <taxon>Fungi</taxon>
        <taxon>Dikarya</taxon>
        <taxon>Ascomycota</taxon>
        <taxon>Pezizomycotina</taxon>
        <taxon>Sordariomycetes</taxon>
        <taxon>Sordariomycetidae</taxon>
        <taxon>Coniochaetales</taxon>
        <taxon>Coniochaetaceae</taxon>
        <taxon>Coniochaeta</taxon>
    </lineage>
</organism>
<dbReference type="InParanoid" id="A0A1J7JYV7"/>
<keyword evidence="6" id="KW-1185">Reference proteome</keyword>
<feature type="transmembrane region" description="Helical" evidence="4">
    <location>
        <begin position="184"/>
        <end position="204"/>
    </location>
</feature>
<feature type="transmembrane region" description="Helical" evidence="4">
    <location>
        <begin position="339"/>
        <end position="359"/>
    </location>
</feature>
<dbReference type="EMBL" id="KV875093">
    <property type="protein sequence ID" value="OIW35336.1"/>
    <property type="molecule type" value="Genomic_DNA"/>
</dbReference>
<reference evidence="5 6" key="1">
    <citation type="submission" date="2016-10" db="EMBL/GenBank/DDBJ databases">
        <title>Draft genome sequence of Coniochaeta ligniaria NRRL30616, a lignocellulolytic fungus for bioabatement of inhibitors in plant biomass hydrolysates.</title>
        <authorList>
            <consortium name="DOE Joint Genome Institute"/>
            <person name="Jimenez D.J."/>
            <person name="Hector R.E."/>
            <person name="Riley R."/>
            <person name="Sun H."/>
            <person name="Grigoriev I.V."/>
            <person name="Van Elsas J.D."/>
            <person name="Nichols N.N."/>
        </authorList>
    </citation>
    <scope>NUCLEOTIDE SEQUENCE [LARGE SCALE GENOMIC DNA]</scope>
    <source>
        <strain evidence="5 6">NRRL 30616</strain>
    </source>
</reference>
<dbReference type="SUPFAM" id="SSF103473">
    <property type="entry name" value="MFS general substrate transporter"/>
    <property type="match status" value="1"/>
</dbReference>
<keyword evidence="4" id="KW-0812">Transmembrane</keyword>
<feature type="transmembrane region" description="Helical" evidence="4">
    <location>
        <begin position="216"/>
        <end position="237"/>
    </location>
</feature>
<evidence type="ECO:0000256" key="1">
    <source>
        <dbReference type="ARBA" id="ARBA00004141"/>
    </source>
</evidence>
<accession>A0A1J7JYV7</accession>
<dbReference type="InterPro" id="IPR036259">
    <property type="entry name" value="MFS_trans_sf"/>
</dbReference>
<dbReference type="Proteomes" id="UP000182658">
    <property type="component" value="Unassembled WGS sequence"/>
</dbReference>
<dbReference type="Pfam" id="PF07690">
    <property type="entry name" value="MFS_1"/>
    <property type="match status" value="1"/>
</dbReference>
<dbReference type="GO" id="GO:0016020">
    <property type="term" value="C:membrane"/>
    <property type="evidence" value="ECO:0007669"/>
    <property type="project" value="UniProtKB-SubCell"/>
</dbReference>
<protein>
    <submittedName>
        <fullName evidence="5">MFS general substrate transporter</fullName>
    </submittedName>
</protein>
<keyword evidence="4" id="KW-0472">Membrane</keyword>
<name>A0A1J7JYV7_9PEZI</name>